<reference evidence="2 3" key="1">
    <citation type="journal article" date="2020" name="Phytopathology">
        <title>A high-quality genome resource of Botrytis fragariae, a new and rapidly spreading fungal pathogen causing strawberry gray mold in the U.S.A.</title>
        <authorList>
            <person name="Wu Y."/>
            <person name="Saski C.A."/>
            <person name="Schnabel G."/>
            <person name="Xiao S."/>
            <person name="Hu M."/>
        </authorList>
    </citation>
    <scope>NUCLEOTIDE SEQUENCE [LARGE SCALE GENOMIC DNA]</scope>
    <source>
        <strain evidence="2 3">BVB16</strain>
    </source>
</reference>
<feature type="compositionally biased region" description="Acidic residues" evidence="1">
    <location>
        <begin position="37"/>
        <end position="54"/>
    </location>
</feature>
<sequence length="54" mass="6544">MKKSEKFDSFKDNEKEDLYLEIGKFMKHQKAKGEKQIDDEEDDKEEDDEENDDE</sequence>
<evidence type="ECO:0000313" key="2">
    <source>
        <dbReference type="EMBL" id="KAF5870575.1"/>
    </source>
</evidence>
<accession>A0A8H6ANL8</accession>
<proteinExistence type="predicted"/>
<keyword evidence="3" id="KW-1185">Reference proteome</keyword>
<feature type="region of interest" description="Disordered" evidence="1">
    <location>
        <begin position="25"/>
        <end position="54"/>
    </location>
</feature>
<comment type="caution">
    <text evidence="2">The sequence shown here is derived from an EMBL/GenBank/DDBJ whole genome shotgun (WGS) entry which is preliminary data.</text>
</comment>
<dbReference type="GeneID" id="59263991"/>
<dbReference type="Proteomes" id="UP000531561">
    <property type="component" value="Unassembled WGS sequence"/>
</dbReference>
<dbReference type="RefSeq" id="XP_037189522.1">
    <property type="nucleotide sequence ID" value="XM_037340299.1"/>
</dbReference>
<dbReference type="AlphaFoldDB" id="A0A8H6ANL8"/>
<evidence type="ECO:0000256" key="1">
    <source>
        <dbReference type="SAM" id="MobiDB-lite"/>
    </source>
</evidence>
<dbReference type="EMBL" id="JABFCT010000014">
    <property type="protein sequence ID" value="KAF5870575.1"/>
    <property type="molecule type" value="Genomic_DNA"/>
</dbReference>
<organism evidence="2 3">
    <name type="scientific">Botrytis fragariae</name>
    <dbReference type="NCBI Taxonomy" id="1964551"/>
    <lineage>
        <taxon>Eukaryota</taxon>
        <taxon>Fungi</taxon>
        <taxon>Dikarya</taxon>
        <taxon>Ascomycota</taxon>
        <taxon>Pezizomycotina</taxon>
        <taxon>Leotiomycetes</taxon>
        <taxon>Helotiales</taxon>
        <taxon>Sclerotiniaceae</taxon>
        <taxon>Botrytis</taxon>
    </lineage>
</organism>
<protein>
    <submittedName>
        <fullName evidence="2">Uncharacterized protein</fullName>
    </submittedName>
</protein>
<gene>
    <name evidence="2" type="ORF">Bfra_009964</name>
</gene>
<evidence type="ECO:0000313" key="3">
    <source>
        <dbReference type="Proteomes" id="UP000531561"/>
    </source>
</evidence>
<name>A0A8H6ANL8_9HELO</name>